<protein>
    <submittedName>
        <fullName evidence="1">Uncharacterized protein</fullName>
    </submittedName>
</protein>
<dbReference type="Proteomes" id="UP001310022">
    <property type="component" value="Unassembled WGS sequence"/>
</dbReference>
<comment type="caution">
    <text evidence="1">The sequence shown here is derived from an EMBL/GenBank/DDBJ whole genome shotgun (WGS) entry which is preliminary data.</text>
</comment>
<accession>A0AAN5ALD0</accession>
<reference evidence="1 2" key="1">
    <citation type="submission" date="2021-12" db="EMBL/GenBank/DDBJ databases">
        <title>Genome sequencing of bacteria with rrn-lacking chromosome and rrn-plasmid.</title>
        <authorList>
            <person name="Anda M."/>
            <person name="Iwasaki W."/>
        </authorList>
    </citation>
    <scope>NUCLEOTIDE SEQUENCE [LARGE SCALE GENOMIC DNA]</scope>
    <source>
        <strain evidence="1 2">NBRC 15940</strain>
    </source>
</reference>
<evidence type="ECO:0000313" key="2">
    <source>
        <dbReference type="Proteomes" id="UP001310022"/>
    </source>
</evidence>
<dbReference type="AlphaFoldDB" id="A0AAN5ALD0"/>
<proteinExistence type="predicted"/>
<sequence length="101" mass="11577">MPENFLYRNRISMLAALFFASLSLQSLSSIKNLVNAYFRQVEQTDYGTQNDNPLTYDLCGHLWKIQGTLPGGGLVKTLPEKSFPKTIISYSQRMKRWICPD</sequence>
<name>A0AAN5ALD0_9BACT</name>
<organism evidence="1 2">
    <name type="scientific">Persicobacter diffluens</name>
    <dbReference type="NCBI Taxonomy" id="981"/>
    <lineage>
        <taxon>Bacteria</taxon>
        <taxon>Pseudomonadati</taxon>
        <taxon>Bacteroidota</taxon>
        <taxon>Cytophagia</taxon>
        <taxon>Cytophagales</taxon>
        <taxon>Persicobacteraceae</taxon>
        <taxon>Persicobacter</taxon>
    </lineage>
</organism>
<gene>
    <name evidence="1" type="ORF">PEDI_43570</name>
</gene>
<evidence type="ECO:0000313" key="1">
    <source>
        <dbReference type="EMBL" id="GJM63805.1"/>
    </source>
</evidence>
<keyword evidence="2" id="KW-1185">Reference proteome</keyword>
<dbReference type="EMBL" id="BQKE01000003">
    <property type="protein sequence ID" value="GJM63805.1"/>
    <property type="molecule type" value="Genomic_DNA"/>
</dbReference>